<evidence type="ECO:0000259" key="3">
    <source>
        <dbReference type="Pfam" id="PF05368"/>
    </source>
</evidence>
<protein>
    <recommendedName>
        <fullName evidence="3">NmrA-like domain-containing protein</fullName>
    </recommendedName>
</protein>
<dbReference type="Proteomes" id="UP001194746">
    <property type="component" value="Unassembled WGS sequence"/>
</dbReference>
<dbReference type="Pfam" id="PF05368">
    <property type="entry name" value="NmrA"/>
    <property type="match status" value="1"/>
</dbReference>
<evidence type="ECO:0000313" key="5">
    <source>
        <dbReference type="Proteomes" id="UP001194746"/>
    </source>
</evidence>
<dbReference type="InterPro" id="IPR051164">
    <property type="entry name" value="NmrA-like_oxidored"/>
</dbReference>
<feature type="domain" description="NmrA-like" evidence="3">
    <location>
        <begin position="2"/>
        <end position="301"/>
    </location>
</feature>
<comment type="similarity">
    <text evidence="1">Belongs to the NmrA-type oxidoreductase family.</text>
</comment>
<dbReference type="InterPro" id="IPR008030">
    <property type="entry name" value="NmrA-like"/>
</dbReference>
<gene>
    <name evidence="4" type="ORF">FE257_003691</name>
</gene>
<dbReference type="SUPFAM" id="SSF51735">
    <property type="entry name" value="NAD(P)-binding Rossmann-fold domains"/>
    <property type="match status" value="1"/>
</dbReference>
<sequence>MAKIITVFGATGNQGGSVIRAILTDPAASKEFKIRGITRDISKPAAQALVKEGIEVKSADMNSESSLTDAIRGSHSVFLVTTPGWGEGGPEVEFHHGRNVANAAKSAGVEHIIYSSLLNVTETSGGRLTHVPHFDMKQHVESYIRELGLPSTFVLPGYFMSNFSAYGMIRKDNNGVYTLAYPVSETAKFPLLDISADLGKFVLAAMKKRTELLGAQVLAADNYYTPLQILSGFEAVTGKKTRYSQVGAEAYKAFMPPELAEELLENHLFIEDPGYYNGRSLDASHELLSELGLKTTSWREYVEKHKGAFL</sequence>
<dbReference type="CDD" id="cd05251">
    <property type="entry name" value="NmrA_like_SDR_a"/>
    <property type="match status" value="1"/>
</dbReference>
<reference evidence="4" key="2">
    <citation type="submission" date="2020-02" db="EMBL/GenBank/DDBJ databases">
        <authorList>
            <person name="Gilchrist C.L.M."/>
            <person name="Chooi Y.-H."/>
        </authorList>
    </citation>
    <scope>NUCLEOTIDE SEQUENCE</scope>
    <source>
        <strain evidence="4">MST-FP2251</strain>
    </source>
</reference>
<name>A0AAD4CS20_ASPNN</name>
<accession>A0AAD4CS20</accession>
<dbReference type="InterPro" id="IPR036291">
    <property type="entry name" value="NAD(P)-bd_dom_sf"/>
</dbReference>
<evidence type="ECO:0000313" key="4">
    <source>
        <dbReference type="EMBL" id="KAF9891679.1"/>
    </source>
</evidence>
<keyword evidence="5" id="KW-1185">Reference proteome</keyword>
<evidence type="ECO:0000256" key="2">
    <source>
        <dbReference type="ARBA" id="ARBA00022857"/>
    </source>
</evidence>
<dbReference type="Gene3D" id="3.90.25.10">
    <property type="entry name" value="UDP-galactose 4-epimerase, domain 1"/>
    <property type="match status" value="1"/>
</dbReference>
<dbReference type="EMBL" id="VCAU01000017">
    <property type="protein sequence ID" value="KAF9891679.1"/>
    <property type="molecule type" value="Genomic_DNA"/>
</dbReference>
<evidence type="ECO:0000256" key="1">
    <source>
        <dbReference type="ARBA" id="ARBA00006328"/>
    </source>
</evidence>
<comment type="caution">
    <text evidence="4">The sequence shown here is derived from an EMBL/GenBank/DDBJ whole genome shotgun (WGS) entry which is preliminary data.</text>
</comment>
<dbReference type="AlphaFoldDB" id="A0AAD4CS20"/>
<dbReference type="PANTHER" id="PTHR42748:SF31">
    <property type="entry name" value="NMRA-LIKE DOMAIN-CONTAINING PROTEIN-RELATED"/>
    <property type="match status" value="1"/>
</dbReference>
<dbReference type="GO" id="GO:0005634">
    <property type="term" value="C:nucleus"/>
    <property type="evidence" value="ECO:0007669"/>
    <property type="project" value="TreeGrafter"/>
</dbReference>
<organism evidence="4 5">
    <name type="scientific">Aspergillus nanangensis</name>
    <dbReference type="NCBI Taxonomy" id="2582783"/>
    <lineage>
        <taxon>Eukaryota</taxon>
        <taxon>Fungi</taxon>
        <taxon>Dikarya</taxon>
        <taxon>Ascomycota</taxon>
        <taxon>Pezizomycotina</taxon>
        <taxon>Eurotiomycetes</taxon>
        <taxon>Eurotiomycetidae</taxon>
        <taxon>Eurotiales</taxon>
        <taxon>Aspergillaceae</taxon>
        <taxon>Aspergillus</taxon>
        <taxon>Aspergillus subgen. Circumdati</taxon>
    </lineage>
</organism>
<proteinExistence type="inferred from homology"/>
<dbReference type="Gene3D" id="3.40.50.720">
    <property type="entry name" value="NAD(P)-binding Rossmann-like Domain"/>
    <property type="match status" value="1"/>
</dbReference>
<keyword evidence="2" id="KW-0521">NADP</keyword>
<dbReference type="PANTHER" id="PTHR42748">
    <property type="entry name" value="NITROGEN METABOLITE REPRESSION PROTEIN NMRA FAMILY MEMBER"/>
    <property type="match status" value="1"/>
</dbReference>
<reference evidence="4" key="1">
    <citation type="journal article" date="2019" name="Beilstein J. Org. Chem.">
        <title>Nanangenines: drimane sesquiterpenoids as the dominant metabolite cohort of a novel Australian fungus, Aspergillus nanangensis.</title>
        <authorList>
            <person name="Lacey H.J."/>
            <person name="Gilchrist C.L.M."/>
            <person name="Crombie A."/>
            <person name="Kalaitzis J.A."/>
            <person name="Vuong D."/>
            <person name="Rutledge P.J."/>
            <person name="Turner P."/>
            <person name="Pitt J.I."/>
            <person name="Lacey E."/>
            <person name="Chooi Y.H."/>
            <person name="Piggott A.M."/>
        </authorList>
    </citation>
    <scope>NUCLEOTIDE SEQUENCE</scope>
    <source>
        <strain evidence="4">MST-FP2251</strain>
    </source>
</reference>